<feature type="domain" description="PTS EIIA type-2" evidence="7">
    <location>
        <begin position="4"/>
        <end position="147"/>
    </location>
</feature>
<evidence type="ECO:0000313" key="8">
    <source>
        <dbReference type="EMBL" id="RGQ81154.1"/>
    </source>
</evidence>
<evidence type="ECO:0000256" key="2">
    <source>
        <dbReference type="ARBA" id="ARBA00022448"/>
    </source>
</evidence>
<protein>
    <submittedName>
        <fullName evidence="8">PTS sugar transporter subunit IIA</fullName>
    </submittedName>
</protein>
<keyword evidence="8" id="KW-0762">Sugar transport</keyword>
<evidence type="ECO:0000259" key="7">
    <source>
        <dbReference type="PROSITE" id="PS51094"/>
    </source>
</evidence>
<dbReference type="Pfam" id="PF00359">
    <property type="entry name" value="PTS_EIIA_2"/>
    <property type="match status" value="1"/>
</dbReference>
<comment type="caution">
    <text evidence="8">The sequence shown here is derived from an EMBL/GenBank/DDBJ whole genome shotgun (WGS) entry which is preliminary data.</text>
</comment>
<dbReference type="InterPro" id="IPR051351">
    <property type="entry name" value="Ascorbate-PTS_EIIA_comp"/>
</dbReference>
<keyword evidence="3" id="KW-0963">Cytoplasm</keyword>
<dbReference type="CDD" id="cd00211">
    <property type="entry name" value="PTS_IIA_fru"/>
    <property type="match status" value="1"/>
</dbReference>
<dbReference type="InterPro" id="IPR002178">
    <property type="entry name" value="PTS_EIIA_type-2_dom"/>
</dbReference>
<dbReference type="GO" id="GO:0005737">
    <property type="term" value="C:cytoplasm"/>
    <property type="evidence" value="ECO:0007669"/>
    <property type="project" value="UniProtKB-SubCell"/>
</dbReference>
<keyword evidence="5" id="KW-0598">Phosphotransferase system</keyword>
<reference evidence="8 9" key="1">
    <citation type="submission" date="2018-08" db="EMBL/GenBank/DDBJ databases">
        <title>A genome reference for cultivated species of the human gut microbiota.</title>
        <authorList>
            <person name="Zou Y."/>
            <person name="Xue W."/>
            <person name="Luo G."/>
        </authorList>
    </citation>
    <scope>NUCLEOTIDE SEQUENCE [LARGE SCALE GENOMIC DNA]</scope>
    <source>
        <strain evidence="8 9">AF27-12</strain>
    </source>
</reference>
<evidence type="ECO:0000256" key="1">
    <source>
        <dbReference type="ARBA" id="ARBA00004496"/>
    </source>
</evidence>
<accession>A0A412CDB0</accession>
<dbReference type="AlphaFoldDB" id="A0A412CDB0"/>
<evidence type="ECO:0000313" key="9">
    <source>
        <dbReference type="Proteomes" id="UP000286147"/>
    </source>
</evidence>
<dbReference type="GO" id="GO:0016301">
    <property type="term" value="F:kinase activity"/>
    <property type="evidence" value="ECO:0007669"/>
    <property type="project" value="UniProtKB-KW"/>
</dbReference>
<keyword evidence="4" id="KW-0808">Transferase</keyword>
<evidence type="ECO:0000256" key="5">
    <source>
        <dbReference type="ARBA" id="ARBA00022683"/>
    </source>
</evidence>
<evidence type="ECO:0000256" key="4">
    <source>
        <dbReference type="ARBA" id="ARBA00022679"/>
    </source>
</evidence>
<dbReference type="RefSeq" id="WP_118036163.1">
    <property type="nucleotide sequence ID" value="NZ_QRTP01000021.1"/>
</dbReference>
<dbReference type="SUPFAM" id="SSF55804">
    <property type="entry name" value="Phoshotransferase/anion transport protein"/>
    <property type="match status" value="1"/>
</dbReference>
<dbReference type="GO" id="GO:0009401">
    <property type="term" value="P:phosphoenolpyruvate-dependent sugar phosphotransferase system"/>
    <property type="evidence" value="ECO:0007669"/>
    <property type="project" value="UniProtKB-KW"/>
</dbReference>
<organism evidence="8 9">
    <name type="scientific">Megamonas rupellensis</name>
    <dbReference type="NCBI Taxonomy" id="491921"/>
    <lineage>
        <taxon>Bacteria</taxon>
        <taxon>Bacillati</taxon>
        <taxon>Bacillota</taxon>
        <taxon>Negativicutes</taxon>
        <taxon>Selenomonadales</taxon>
        <taxon>Selenomonadaceae</taxon>
        <taxon>Megamonas</taxon>
    </lineage>
</organism>
<comment type="subcellular location">
    <subcellularLocation>
        <location evidence="1">Cytoplasm</location>
    </subcellularLocation>
</comment>
<dbReference type="PANTHER" id="PTHR36203:SF5">
    <property type="entry name" value="PTS SYSTEM, EIIA COMPONENT"/>
    <property type="match status" value="1"/>
</dbReference>
<gene>
    <name evidence="8" type="ORF">DWY77_08445</name>
</gene>
<evidence type="ECO:0000256" key="3">
    <source>
        <dbReference type="ARBA" id="ARBA00022490"/>
    </source>
</evidence>
<dbReference type="EMBL" id="QRTP01000021">
    <property type="protein sequence ID" value="RGQ81154.1"/>
    <property type="molecule type" value="Genomic_DNA"/>
</dbReference>
<dbReference type="InterPro" id="IPR016152">
    <property type="entry name" value="PTrfase/Anion_transptr"/>
</dbReference>
<dbReference type="PROSITE" id="PS51094">
    <property type="entry name" value="PTS_EIIA_TYPE_2"/>
    <property type="match status" value="1"/>
</dbReference>
<evidence type="ECO:0000256" key="6">
    <source>
        <dbReference type="ARBA" id="ARBA00022777"/>
    </source>
</evidence>
<name>A0A412CDB0_9FIRM</name>
<keyword evidence="6" id="KW-0418">Kinase</keyword>
<dbReference type="Proteomes" id="UP000286147">
    <property type="component" value="Unassembled WGS sequence"/>
</dbReference>
<keyword evidence="2" id="KW-0813">Transport</keyword>
<dbReference type="Gene3D" id="3.40.930.10">
    <property type="entry name" value="Mannitol-specific EII, Chain A"/>
    <property type="match status" value="1"/>
</dbReference>
<sequence length="153" mass="17161">MIEKLFNEQTVAVDVQVKDWVEAIKFGGNLLVESDAVETEYIDAMIENVKKMGQYIVIAPGLAMPHARPEHGVKKIAMALVKLKTPVAFGHEEYDPVDVLVFLSATDQTAHIGVLAELMQLLEDDEFLTQVRNGMSKPEIIEYISEQKYLAKE</sequence>
<proteinExistence type="predicted"/>
<dbReference type="PANTHER" id="PTHR36203">
    <property type="entry name" value="ASCORBATE-SPECIFIC PTS SYSTEM EIIA COMPONENT"/>
    <property type="match status" value="1"/>
</dbReference>